<feature type="domain" description="DUF2264" evidence="1">
    <location>
        <begin position="48"/>
        <end position="387"/>
    </location>
</feature>
<proteinExistence type="predicted"/>
<dbReference type="InterPro" id="IPR049349">
    <property type="entry name" value="DUF2264_N"/>
</dbReference>
<gene>
    <name evidence="2" type="ORF">ACFOEW_21820</name>
</gene>
<sequence>MIKKIQPILKKFYPVQSFSLDVEIDNRFSTLDSELKQQLSQTHLQLEDYYNVLNYFIEGIDAYKLAEKSGVLYPGVAGTRGVGVEAFEGFARTAPTLALFLSKGHGESVTLNNGKKFNINSHLVDGISSGVDPNSEGYWGKIQDLDQRAVEAGDIALTTMLLTENKPDCFNQQQLHLIYQWIDDINNVELYGGNWVLFRLMVNVFLHSHCQNRQLKIEQDFAKFKSFYRGNGWFGDGENGLLDYYNAWQMHYYLFWFNKFYPDHEADFIRQALKEFTDGYQYFFAAEGIPIFGRSAMYRYAAPAPLVLQCEYDPSTAPVARRALEVIWQHFTLNGGIKGGNFTQGYYGNHPDLMENYSGRGSVLWSIRSLTTAFFFPPDSHFWQVEPGKLPIETGDYAISLDKAQLLVEGDNKAGVTKVTQLHPPFQNLRSESKKFASRGILLKLAETLLRRPLRKENLAVKYGRKTYYSDRPFYNHDID</sequence>
<dbReference type="RefSeq" id="WP_123324411.1">
    <property type="nucleotide sequence ID" value="NZ_JBHRSX010000102.1"/>
</dbReference>
<accession>A0ABV7K553</accession>
<reference evidence="3" key="1">
    <citation type="journal article" date="2019" name="Int. J. Syst. Evol. Microbiol.">
        <title>The Global Catalogue of Microorganisms (GCM) 10K type strain sequencing project: providing services to taxonomists for standard genome sequencing and annotation.</title>
        <authorList>
            <consortium name="The Broad Institute Genomics Platform"/>
            <consortium name="The Broad Institute Genome Sequencing Center for Infectious Disease"/>
            <person name="Wu L."/>
            <person name="Ma J."/>
        </authorList>
    </citation>
    <scope>NUCLEOTIDE SEQUENCE [LARGE SCALE GENOMIC DNA]</scope>
    <source>
        <strain evidence="3">KCTC 52449</strain>
    </source>
</reference>
<evidence type="ECO:0000313" key="3">
    <source>
        <dbReference type="Proteomes" id="UP001595477"/>
    </source>
</evidence>
<name>A0ABV7K553_9ALTE</name>
<dbReference type="PANTHER" id="PTHR35339:SF4">
    <property type="entry name" value="LINALOOL DEHYDRATASE_ISOMERASE DOMAIN-CONTAINING PROTEIN"/>
    <property type="match status" value="1"/>
</dbReference>
<protein>
    <submittedName>
        <fullName evidence="2">DUF2264 domain-containing protein</fullName>
    </submittedName>
</protein>
<organism evidence="2 3">
    <name type="scientific">Alteromonas oceani</name>
    <dbReference type="NCBI Taxonomy" id="2071609"/>
    <lineage>
        <taxon>Bacteria</taxon>
        <taxon>Pseudomonadati</taxon>
        <taxon>Pseudomonadota</taxon>
        <taxon>Gammaproteobacteria</taxon>
        <taxon>Alteromonadales</taxon>
        <taxon>Alteromonadaceae</taxon>
        <taxon>Alteromonas/Salinimonas group</taxon>
        <taxon>Alteromonas</taxon>
    </lineage>
</organism>
<dbReference type="Proteomes" id="UP001595477">
    <property type="component" value="Unassembled WGS sequence"/>
</dbReference>
<dbReference type="PANTHER" id="PTHR35339">
    <property type="entry name" value="LINALOOL DEHYDRATASE_ISOMERASE DOMAIN-CONTAINING PROTEIN"/>
    <property type="match status" value="1"/>
</dbReference>
<dbReference type="EMBL" id="JBHRSX010000102">
    <property type="protein sequence ID" value="MFC3204452.1"/>
    <property type="molecule type" value="Genomic_DNA"/>
</dbReference>
<keyword evidence="3" id="KW-1185">Reference proteome</keyword>
<evidence type="ECO:0000313" key="2">
    <source>
        <dbReference type="EMBL" id="MFC3204452.1"/>
    </source>
</evidence>
<evidence type="ECO:0000259" key="1">
    <source>
        <dbReference type="Pfam" id="PF10022"/>
    </source>
</evidence>
<comment type="caution">
    <text evidence="2">The sequence shown here is derived from an EMBL/GenBank/DDBJ whole genome shotgun (WGS) entry which is preliminary data.</text>
</comment>
<dbReference type="InterPro" id="IPR016624">
    <property type="entry name" value="UCP014753"/>
</dbReference>
<dbReference type="Pfam" id="PF10022">
    <property type="entry name" value="DUF2264"/>
    <property type="match status" value="1"/>
</dbReference>